<proteinExistence type="predicted"/>
<comment type="caution">
    <text evidence="1">The sequence shown here is derived from an EMBL/GenBank/DDBJ whole genome shotgun (WGS) entry which is preliminary data.</text>
</comment>
<dbReference type="EMBL" id="QLYR01000010">
    <property type="protein sequence ID" value="RAQ22650.1"/>
    <property type="molecule type" value="Genomic_DNA"/>
</dbReference>
<evidence type="ECO:0000313" key="1">
    <source>
        <dbReference type="EMBL" id="RAQ22650.1"/>
    </source>
</evidence>
<dbReference type="AlphaFoldDB" id="A0A328UAJ9"/>
<accession>A0A328UAJ9</accession>
<sequence>MRPGLALGCKNPLYNLYSGFFYLKCAGISDIMKELYFRLFLASGYPDDEKLGEGRFRLRHTEKFFLGGSFF</sequence>
<keyword evidence="2" id="KW-1185">Reference proteome</keyword>
<protein>
    <submittedName>
        <fullName evidence="1">Uncharacterized protein</fullName>
    </submittedName>
</protein>
<name>A0A328UAJ9_9FIRM</name>
<evidence type="ECO:0000313" key="2">
    <source>
        <dbReference type="Proteomes" id="UP000249377"/>
    </source>
</evidence>
<gene>
    <name evidence="1" type="ORF">DPQ25_11855</name>
</gene>
<organism evidence="1 2">
    <name type="scientific">Hydrogeniiclostridium mannosilyticum</name>
    <dbReference type="NCBI Taxonomy" id="2764322"/>
    <lineage>
        <taxon>Bacteria</taxon>
        <taxon>Bacillati</taxon>
        <taxon>Bacillota</taxon>
        <taxon>Clostridia</taxon>
        <taxon>Eubacteriales</taxon>
        <taxon>Acutalibacteraceae</taxon>
        <taxon>Hydrogeniiclostridium</taxon>
    </lineage>
</organism>
<reference evidence="1 2" key="1">
    <citation type="submission" date="2018-06" db="EMBL/GenBank/DDBJ databases">
        <title>Noncontiguous genome sequence of Ruminococcaceae bacterium ASD2818.</title>
        <authorList>
            <person name="Chaplin A.V."/>
            <person name="Sokolova S.R."/>
            <person name="Kochetkova T.O."/>
            <person name="Goltsov A.Y."/>
            <person name="Trofimov D.Y."/>
            <person name="Efimov B.A."/>
        </authorList>
    </citation>
    <scope>NUCLEOTIDE SEQUENCE [LARGE SCALE GENOMIC DNA]</scope>
    <source>
        <strain evidence="1 2">ASD2818</strain>
    </source>
</reference>
<dbReference type="Proteomes" id="UP000249377">
    <property type="component" value="Unassembled WGS sequence"/>
</dbReference>